<proteinExistence type="predicted"/>
<dbReference type="Pfam" id="PF07624">
    <property type="entry name" value="PSD2"/>
    <property type="match status" value="1"/>
</dbReference>
<dbReference type="InterPro" id="IPR013043">
    <property type="entry name" value="DUF1595"/>
</dbReference>
<dbReference type="KEGG" id="snep:Enr13x_78720"/>
<evidence type="ECO:0000259" key="3">
    <source>
        <dbReference type="Pfam" id="PF07627"/>
    </source>
</evidence>
<evidence type="ECO:0000259" key="1">
    <source>
        <dbReference type="Pfam" id="PF07624"/>
    </source>
</evidence>
<dbReference type="Pfam" id="PF07637">
    <property type="entry name" value="PSD5"/>
    <property type="match status" value="1"/>
</dbReference>
<dbReference type="InterPro" id="IPR013042">
    <property type="entry name" value="DUF1592"/>
</dbReference>
<dbReference type="InterPro" id="IPR013036">
    <property type="entry name" value="DUF1587"/>
</dbReference>
<evidence type="ECO:0000313" key="7">
    <source>
        <dbReference type="Proteomes" id="UP000319004"/>
    </source>
</evidence>
<feature type="domain" description="DUF1592" evidence="4">
    <location>
        <begin position="322"/>
        <end position="447"/>
    </location>
</feature>
<dbReference type="Proteomes" id="UP000319004">
    <property type="component" value="Chromosome"/>
</dbReference>
<dbReference type="Pfam" id="PF07627">
    <property type="entry name" value="PSCyt3"/>
    <property type="match status" value="1"/>
</dbReference>
<gene>
    <name evidence="6" type="ORF">Enr13x_78720</name>
</gene>
<dbReference type="EMBL" id="CP037423">
    <property type="protein sequence ID" value="QDV47960.1"/>
    <property type="molecule type" value="Genomic_DNA"/>
</dbReference>
<dbReference type="InterPro" id="IPR011478">
    <property type="entry name" value="DUF1585"/>
</dbReference>
<evidence type="ECO:0008006" key="8">
    <source>
        <dbReference type="Google" id="ProtNLM"/>
    </source>
</evidence>
<evidence type="ECO:0000259" key="2">
    <source>
        <dbReference type="Pfam" id="PF07626"/>
    </source>
</evidence>
<dbReference type="InterPro" id="IPR013039">
    <property type="entry name" value="DUF1588"/>
</dbReference>
<feature type="domain" description="DUF1588" evidence="3">
    <location>
        <begin position="466"/>
        <end position="565"/>
    </location>
</feature>
<reference evidence="6 7" key="1">
    <citation type="submission" date="2019-03" db="EMBL/GenBank/DDBJ databases">
        <title>Deep-cultivation of Planctomycetes and their phenomic and genomic characterization uncovers novel biology.</title>
        <authorList>
            <person name="Wiegand S."/>
            <person name="Jogler M."/>
            <person name="Boedeker C."/>
            <person name="Pinto D."/>
            <person name="Vollmers J."/>
            <person name="Rivas-Marin E."/>
            <person name="Kohn T."/>
            <person name="Peeters S.H."/>
            <person name="Heuer A."/>
            <person name="Rast P."/>
            <person name="Oberbeckmann S."/>
            <person name="Bunk B."/>
            <person name="Jeske O."/>
            <person name="Meyerdierks A."/>
            <person name="Storesund J.E."/>
            <person name="Kallscheuer N."/>
            <person name="Luecker S."/>
            <person name="Lage O.M."/>
            <person name="Pohl T."/>
            <person name="Merkel B.J."/>
            <person name="Hornburger P."/>
            <person name="Mueller R.-W."/>
            <person name="Bruemmer F."/>
            <person name="Labrenz M."/>
            <person name="Spormann A.M."/>
            <person name="Op den Camp H."/>
            <person name="Overmann J."/>
            <person name="Amann R."/>
            <person name="Jetten M.S.M."/>
            <person name="Mascher T."/>
            <person name="Medema M.H."/>
            <person name="Devos D.P."/>
            <person name="Kaster A.-K."/>
            <person name="Ovreas L."/>
            <person name="Rohde M."/>
            <person name="Galperin M.Y."/>
            <person name="Jogler C."/>
        </authorList>
    </citation>
    <scope>NUCLEOTIDE SEQUENCE [LARGE SCALE GENOMIC DNA]</scope>
    <source>
        <strain evidence="6 7">Enr13</strain>
    </source>
</reference>
<name>A0A518I4E0_9BACT</name>
<protein>
    <recommendedName>
        <fullName evidence="8">Planctomycete cytochrome C</fullName>
    </recommendedName>
</protein>
<evidence type="ECO:0000259" key="4">
    <source>
        <dbReference type="Pfam" id="PF07631"/>
    </source>
</evidence>
<dbReference type="Pfam" id="PF07631">
    <property type="entry name" value="PSD4"/>
    <property type="match status" value="1"/>
</dbReference>
<sequence>MYHERPSTALPPAQAMMTTDYNQSRFAAFWLQGFLAVLLSACPTNSTPAQDTLDDEHASRKAEVEKLFRKDVTRFIKTYCIDCHQNSRPTEAGVNFSPALNTPAHPAFTEQWKRAAARVKAHDMPPEGLDQPSDEQRQMFVQWQKKIKFLSPKDPGPFIIRRLTKSEYGNTLQDLFGVDPEIAAALPDEVSGEGYLNSLSPLQLEQYLAIADKVLDQVWPVGEMPSSEVLYRLIGQKIDPSNRKALATAKIAESLARTMYRRPASEQEIATLNSVYELGRTNKLGVEDALRLMVKATLVSPQFLFITPAEQPDRDAKIVRVDDYQLASRLSYFLWATMPDAELMRLASEGKLQEHGVLRGQVTRLLASPKSRALFDGFGAQWLGLDDWRDRTFDQDKFPQMNEALRSAMYDEARLLFEDVTRGNLSVAAFIDCDFTFVNQPLAEVYSMDDITGQEMQKITLTNQNRGGILAMPAVLAATSFPNRTSPVNRGVWVLEQVLGEHVPPAPPDVPALKEQDETAAESLTMRELTELHRSDPVCANCHRLLDPIGFGLENFDAIGRWRDSDDNGATIDASGVLPDGSRFSTPAELKAMVSGRLDDFARNLAEKMLAYALCRSLEGYDEIVVDEMTQRVADDDYRMQTLISEVVTSYPFTHRRIEDER</sequence>
<evidence type="ECO:0000313" key="6">
    <source>
        <dbReference type="EMBL" id="QDV47960.1"/>
    </source>
</evidence>
<feature type="domain" description="DUF1585" evidence="1">
    <location>
        <begin position="580"/>
        <end position="653"/>
    </location>
</feature>
<feature type="domain" description="DUF1587" evidence="2">
    <location>
        <begin position="161"/>
        <end position="219"/>
    </location>
</feature>
<dbReference type="Pfam" id="PF07626">
    <property type="entry name" value="PSD3"/>
    <property type="match status" value="1"/>
</dbReference>
<organism evidence="6 7">
    <name type="scientific">Stieleria neptunia</name>
    <dbReference type="NCBI Taxonomy" id="2527979"/>
    <lineage>
        <taxon>Bacteria</taxon>
        <taxon>Pseudomonadati</taxon>
        <taxon>Planctomycetota</taxon>
        <taxon>Planctomycetia</taxon>
        <taxon>Pirellulales</taxon>
        <taxon>Pirellulaceae</taxon>
        <taxon>Stieleria</taxon>
    </lineage>
</organism>
<feature type="domain" description="DUF1595" evidence="5">
    <location>
        <begin position="250"/>
        <end position="306"/>
    </location>
</feature>
<keyword evidence="7" id="KW-1185">Reference proteome</keyword>
<dbReference type="AlphaFoldDB" id="A0A518I4E0"/>
<evidence type="ECO:0000259" key="5">
    <source>
        <dbReference type="Pfam" id="PF07637"/>
    </source>
</evidence>
<accession>A0A518I4E0</accession>